<reference evidence="4" key="1">
    <citation type="journal article" date="2019" name="Int. J. Syst. Evol. Microbiol.">
        <title>The Global Catalogue of Microorganisms (GCM) 10K type strain sequencing project: providing services to taxonomists for standard genome sequencing and annotation.</title>
        <authorList>
            <consortium name="The Broad Institute Genomics Platform"/>
            <consortium name="The Broad Institute Genome Sequencing Center for Infectious Disease"/>
            <person name="Wu L."/>
            <person name="Ma J."/>
        </authorList>
    </citation>
    <scope>NUCLEOTIDE SEQUENCE [LARGE SCALE GENOMIC DNA]</scope>
    <source>
        <strain evidence="4">CCUG 62982</strain>
    </source>
</reference>
<dbReference type="InterPro" id="IPR012336">
    <property type="entry name" value="Thioredoxin-like_fold"/>
</dbReference>
<evidence type="ECO:0000259" key="2">
    <source>
        <dbReference type="Pfam" id="PF13462"/>
    </source>
</evidence>
<dbReference type="RefSeq" id="WP_264942231.1">
    <property type="nucleotide sequence ID" value="NZ_JAPDRA010000001.1"/>
</dbReference>
<evidence type="ECO:0000313" key="4">
    <source>
        <dbReference type="Proteomes" id="UP001596977"/>
    </source>
</evidence>
<comment type="caution">
    <text evidence="3">The sequence shown here is derived from an EMBL/GenBank/DDBJ whole genome shotgun (WGS) entry which is preliminary data.</text>
</comment>
<protein>
    <submittedName>
        <fullName evidence="3">DsbA family protein</fullName>
    </submittedName>
</protein>
<sequence length="236" mass="25094">MRPLHALLAPFALLGLAAAGPATPPAAAPAAQKVDWVRVVARVPGGGVRQGNPNAPVKLVEYGSRSCPTCGRFAQEGVGPLRANYIATGKVSYEFRDYPVHPQDPAGAILGRCTTDAGFFPVLDAFYAEQQRLNANAESATDAELAPLADAPLTRVQAFWARKAGYIDLLQRKGMSAARIQACLNDPANIRSFGTLIETARSQGVNSTPTFFVNGNRLDGIYLWAQLEPVLKGYGG</sequence>
<keyword evidence="4" id="KW-1185">Reference proteome</keyword>
<dbReference type="Gene3D" id="1.10.40.110">
    <property type="match status" value="1"/>
</dbReference>
<feature type="chain" id="PRO_5047186941" evidence="1">
    <location>
        <begin position="28"/>
        <end position="236"/>
    </location>
</feature>
<feature type="signal peptide" evidence="1">
    <location>
        <begin position="1"/>
        <end position="27"/>
    </location>
</feature>
<proteinExistence type="predicted"/>
<name>A0ABW3H233_9SPHN</name>
<dbReference type="Gene3D" id="3.40.30.10">
    <property type="entry name" value="Glutaredoxin"/>
    <property type="match status" value="1"/>
</dbReference>
<dbReference type="Pfam" id="PF13462">
    <property type="entry name" value="Thioredoxin_4"/>
    <property type="match status" value="1"/>
</dbReference>
<feature type="domain" description="Thioredoxin-like fold" evidence="2">
    <location>
        <begin position="46"/>
        <end position="228"/>
    </location>
</feature>
<dbReference type="SUPFAM" id="SSF52833">
    <property type="entry name" value="Thioredoxin-like"/>
    <property type="match status" value="1"/>
</dbReference>
<dbReference type="Proteomes" id="UP001596977">
    <property type="component" value="Unassembled WGS sequence"/>
</dbReference>
<keyword evidence="1" id="KW-0732">Signal</keyword>
<evidence type="ECO:0000313" key="3">
    <source>
        <dbReference type="EMBL" id="MFD0945530.1"/>
    </source>
</evidence>
<dbReference type="InterPro" id="IPR036249">
    <property type="entry name" value="Thioredoxin-like_sf"/>
</dbReference>
<accession>A0ABW3H233</accession>
<evidence type="ECO:0000256" key="1">
    <source>
        <dbReference type="SAM" id="SignalP"/>
    </source>
</evidence>
<organism evidence="3 4">
    <name type="scientific">Sphingomonas canadensis</name>
    <dbReference type="NCBI Taxonomy" id="1219257"/>
    <lineage>
        <taxon>Bacteria</taxon>
        <taxon>Pseudomonadati</taxon>
        <taxon>Pseudomonadota</taxon>
        <taxon>Alphaproteobacteria</taxon>
        <taxon>Sphingomonadales</taxon>
        <taxon>Sphingomonadaceae</taxon>
        <taxon>Sphingomonas</taxon>
    </lineage>
</organism>
<gene>
    <name evidence="3" type="ORF">ACFQ1E_04170</name>
</gene>
<dbReference type="EMBL" id="JBHTJG010000001">
    <property type="protein sequence ID" value="MFD0945530.1"/>
    <property type="molecule type" value="Genomic_DNA"/>
</dbReference>